<reference evidence="1 2" key="1">
    <citation type="submission" date="2021-06" db="EMBL/GenBank/DDBJ databases">
        <title>Caerostris darwini draft genome.</title>
        <authorList>
            <person name="Kono N."/>
            <person name="Arakawa K."/>
        </authorList>
    </citation>
    <scope>NUCLEOTIDE SEQUENCE [LARGE SCALE GENOMIC DNA]</scope>
</reference>
<sequence>MDHCVLLRLRRLLCCFNQASSHATGKVWSKTTQVDPFRCLFSAFPSLLVQGVSFNNKLRTLHLFWLRIKPGWDDVSVCFVCGWLHTNVWRNWRKPAIYSIWLRGISGPSVCLVKLNGSCRFSLWL</sequence>
<evidence type="ECO:0008006" key="3">
    <source>
        <dbReference type="Google" id="ProtNLM"/>
    </source>
</evidence>
<dbReference type="EMBL" id="BPLQ01004178">
    <property type="protein sequence ID" value="GIY06147.1"/>
    <property type="molecule type" value="Genomic_DNA"/>
</dbReference>
<evidence type="ECO:0000313" key="2">
    <source>
        <dbReference type="Proteomes" id="UP001054837"/>
    </source>
</evidence>
<keyword evidence="2" id="KW-1185">Reference proteome</keyword>
<protein>
    <recommendedName>
        <fullName evidence="3">Secreted protein</fullName>
    </recommendedName>
</protein>
<comment type="caution">
    <text evidence="1">The sequence shown here is derived from an EMBL/GenBank/DDBJ whole genome shotgun (WGS) entry which is preliminary data.</text>
</comment>
<gene>
    <name evidence="1" type="ORF">CDAR_7881</name>
</gene>
<evidence type="ECO:0000313" key="1">
    <source>
        <dbReference type="EMBL" id="GIY06147.1"/>
    </source>
</evidence>
<organism evidence="1 2">
    <name type="scientific">Caerostris darwini</name>
    <dbReference type="NCBI Taxonomy" id="1538125"/>
    <lineage>
        <taxon>Eukaryota</taxon>
        <taxon>Metazoa</taxon>
        <taxon>Ecdysozoa</taxon>
        <taxon>Arthropoda</taxon>
        <taxon>Chelicerata</taxon>
        <taxon>Arachnida</taxon>
        <taxon>Araneae</taxon>
        <taxon>Araneomorphae</taxon>
        <taxon>Entelegynae</taxon>
        <taxon>Araneoidea</taxon>
        <taxon>Araneidae</taxon>
        <taxon>Caerostris</taxon>
    </lineage>
</organism>
<name>A0AAV4QCX4_9ARAC</name>
<dbReference type="Proteomes" id="UP001054837">
    <property type="component" value="Unassembled WGS sequence"/>
</dbReference>
<accession>A0AAV4QCX4</accession>
<dbReference type="AlphaFoldDB" id="A0AAV4QCX4"/>
<proteinExistence type="predicted"/>